<evidence type="ECO:0000256" key="1">
    <source>
        <dbReference type="SAM" id="Phobius"/>
    </source>
</evidence>
<dbReference type="PANTHER" id="PTHR34978:SF3">
    <property type="entry name" value="SLR0241 PROTEIN"/>
    <property type="match status" value="1"/>
</dbReference>
<feature type="transmembrane region" description="Helical" evidence="1">
    <location>
        <begin position="33"/>
        <end position="51"/>
    </location>
</feature>
<keyword evidence="4" id="KW-1185">Reference proteome</keyword>
<dbReference type="CDD" id="cd07341">
    <property type="entry name" value="M56_BlaR1_MecR1_like"/>
    <property type="match status" value="1"/>
</dbReference>
<organism evidence="3 4">
    <name type="scientific">Algoriphagus halophilus</name>
    <dbReference type="NCBI Taxonomy" id="226505"/>
    <lineage>
        <taxon>Bacteria</taxon>
        <taxon>Pseudomonadati</taxon>
        <taxon>Bacteroidota</taxon>
        <taxon>Cytophagia</taxon>
        <taxon>Cytophagales</taxon>
        <taxon>Cyclobacteriaceae</taxon>
        <taxon>Algoriphagus</taxon>
    </lineage>
</organism>
<sequence>MMEYLLKSMLCLVLLLLFHKLFLQQEVLHRFNRFYLLGAVVFSFLIPLYVVEVASEEPIVLPEPTAFEPQVFQSEYEFPAQTFDSPSVEVQTSESFPWSEVLLGAYLLVSLVFLIRFFQNIRILFNQIHRNATVIFKGYPVVLLEENTLPYSFLKFIFVSKNTYESGEFSEEIFQHELTHVKEGHSWDVLFIELLLIPLWFHPGLYFAKQSIRLNHEFIADQVALKSTSIQAYQRLLLSMTLTNTHNSLVSSLNFSLTKKRLEMMKKKSNPIFKGVKLLVLIPVLGVMVYVFSEKVTAHQELEKVKQNDVLSSDEIHQDFTLKSDGSFVYQNKRYQLSQLPGILEELDKEKSIINIIANSEVKMGVIQDFQRILRESDFRKINYQKPELQVSKSSKDEFYKNVTFILRSKDGEEIEKTYDELSEDLKAGLMDPPRKPNYQVPSNQQFESWKNKDEFAIWIDGKVSENEVLDKRNPSDFVYYTDSFVHNNARSERFPQAHQVSLFTEEGFEKAYGENSGFGKATKGITIFYLGEHEDYPPTEEKEEELSAIQNYKKLHDQYEKNRTEGTHFVNRSEDEQQKLQAQFSELGSLYFRIPLELKRTVSRPTHPFAPYLKLEAEGKVYYKLAEDLTAKEKSLLPPPPPASKNKVEAYHQLFLKYEWIRMEGRKYSNKSQEERAYMYELYNAMQEQYMAMDPIQRRQVKRVNYPFIPLNENGHLTFKVLDELTPEQRAFAGC</sequence>
<evidence type="ECO:0000313" key="4">
    <source>
        <dbReference type="Proteomes" id="UP000185221"/>
    </source>
</evidence>
<dbReference type="STRING" id="226505.SAMN05444394_0353"/>
<dbReference type="InterPro" id="IPR008756">
    <property type="entry name" value="Peptidase_M56"/>
</dbReference>
<keyword evidence="1" id="KW-0472">Membrane</keyword>
<dbReference type="InterPro" id="IPR052173">
    <property type="entry name" value="Beta-lactam_resp_regulator"/>
</dbReference>
<dbReference type="OrthoDB" id="1522859at2"/>
<name>A0A1N6D6Y0_9BACT</name>
<dbReference type="EMBL" id="FSRC01000001">
    <property type="protein sequence ID" value="SIN66483.1"/>
    <property type="molecule type" value="Genomic_DNA"/>
</dbReference>
<dbReference type="RefSeq" id="WP_074223125.1">
    <property type="nucleotide sequence ID" value="NZ_FSRC01000001.1"/>
</dbReference>
<keyword evidence="1" id="KW-1133">Transmembrane helix</keyword>
<gene>
    <name evidence="3" type="ORF">SAMN05444394_0353</name>
</gene>
<evidence type="ECO:0000259" key="2">
    <source>
        <dbReference type="Pfam" id="PF05569"/>
    </source>
</evidence>
<proteinExistence type="predicted"/>
<dbReference type="Proteomes" id="UP000185221">
    <property type="component" value="Unassembled WGS sequence"/>
</dbReference>
<dbReference type="PANTHER" id="PTHR34978">
    <property type="entry name" value="POSSIBLE SENSOR-TRANSDUCER PROTEIN BLAR"/>
    <property type="match status" value="1"/>
</dbReference>
<feature type="transmembrane region" description="Helical" evidence="1">
    <location>
        <begin position="271"/>
        <end position="292"/>
    </location>
</feature>
<feature type="transmembrane region" description="Helical" evidence="1">
    <location>
        <begin position="101"/>
        <end position="118"/>
    </location>
</feature>
<dbReference type="Pfam" id="PF05569">
    <property type="entry name" value="Peptidase_M56"/>
    <property type="match status" value="1"/>
</dbReference>
<feature type="domain" description="Peptidase M56" evidence="2">
    <location>
        <begin position="171"/>
        <end position="264"/>
    </location>
</feature>
<protein>
    <submittedName>
        <fullName evidence="3">BlaR1 peptidase M56</fullName>
    </submittedName>
</protein>
<evidence type="ECO:0000313" key="3">
    <source>
        <dbReference type="EMBL" id="SIN66483.1"/>
    </source>
</evidence>
<dbReference type="AlphaFoldDB" id="A0A1N6D6Y0"/>
<accession>A0A1N6D6Y0</accession>
<keyword evidence="1" id="KW-0812">Transmembrane</keyword>
<reference evidence="4" key="1">
    <citation type="submission" date="2016-11" db="EMBL/GenBank/DDBJ databases">
        <authorList>
            <person name="Varghese N."/>
            <person name="Submissions S."/>
        </authorList>
    </citation>
    <scope>NUCLEOTIDE SEQUENCE [LARGE SCALE GENOMIC DNA]</scope>
    <source>
        <strain evidence="4">DSM 15292</strain>
    </source>
</reference>